<organism evidence="2">
    <name type="scientific">Clastoptera arizonana</name>
    <name type="common">Arizona spittle bug</name>
    <dbReference type="NCBI Taxonomy" id="38151"/>
    <lineage>
        <taxon>Eukaryota</taxon>
        <taxon>Metazoa</taxon>
        <taxon>Ecdysozoa</taxon>
        <taxon>Arthropoda</taxon>
        <taxon>Hexapoda</taxon>
        <taxon>Insecta</taxon>
        <taxon>Pterygota</taxon>
        <taxon>Neoptera</taxon>
        <taxon>Paraneoptera</taxon>
        <taxon>Hemiptera</taxon>
        <taxon>Auchenorrhyncha</taxon>
        <taxon>Cercopoidea</taxon>
        <taxon>Clastopteridae</taxon>
        <taxon>Clastoptera</taxon>
    </lineage>
</organism>
<feature type="compositionally biased region" description="Basic and acidic residues" evidence="1">
    <location>
        <begin position="86"/>
        <end position="96"/>
    </location>
</feature>
<dbReference type="EMBL" id="GEDC01031163">
    <property type="protein sequence ID" value="JAS06135.1"/>
    <property type="molecule type" value="Transcribed_RNA"/>
</dbReference>
<feature type="compositionally biased region" description="Acidic residues" evidence="1">
    <location>
        <begin position="730"/>
        <end position="739"/>
    </location>
</feature>
<gene>
    <name evidence="2" type="ORF">g.456</name>
</gene>
<feature type="region of interest" description="Disordered" evidence="1">
    <location>
        <begin position="46"/>
        <end position="99"/>
    </location>
</feature>
<feature type="compositionally biased region" description="Polar residues" evidence="1">
    <location>
        <begin position="46"/>
        <end position="55"/>
    </location>
</feature>
<feature type="region of interest" description="Disordered" evidence="1">
    <location>
        <begin position="720"/>
        <end position="757"/>
    </location>
</feature>
<accession>A0A1B6BYS3</accession>
<sequence length="757" mass="84720">FIDTRNNQEDVRNKHSSTPDIKFDYIEDVNTEIVDEKLQEYNSYMKSENSSTKYASGSELVEGGTHNDTGTDYVDDWEEVGSDSNSSDKTENDDKANNSQTVKEILSLENKNITAYSPEVKDHNQYTSEKNDSSIEQKSIESLETKALEVKNDYLDNISSNMEDSNKKPKTVSRGSVAILKNTYCEGIDQVPLDLSWFGLESRAQSVGTCTQQFIDQDLSKTTQMNMISNLMVPNLNLDTSPIESLIQVAVPKTSSKVGISSNTNQNVNVVVKILDGSDVKKNEISNKEHSDNIQNLNTKQGGSDERTFGGHVDIDGVISANLKKYVIQPTVDEMFLKFNQIRSDNFLETQTNLNEQNVSVKQAENTLNLTKPNVILQSSVNAFYNADNSLLNQDKITQSDKITYDNYVQTDKERQTVQTQVPESLGCLEQMGVQRLYKIADLQVVPGLSLTPTESDTLPNSDSSTSSYALKCFKSSFSSLFSSDDHLSEGEIVLSSSSGNHSFGEIKYKDNKFIKGSIRKQSDLLSIGEIKTKPRRKYCKASTTTSDSELPRLVSQETLDLPKYITPRPIMQSNWSNKGKQILNFDEDFERRLHVNYVTTDILKSNNTIDLNAGCSINQSVSNINNFRYLATNILQELNNEIVNVNKAEHCKSAKKLDLKPKSYVKDTDIPFENEHRKNLTIPNQKNQIKHDDRLVIKLEDKKPSLEVFIEEMNSELSPTSLSLPSVDFGDDLPDTSELDLGSSSHSIGEVIATGP</sequence>
<reference evidence="2" key="1">
    <citation type="submission" date="2015-12" db="EMBL/GenBank/DDBJ databases">
        <title>De novo transcriptome assembly of four potential Pierce s Disease insect vectors from Arizona vineyards.</title>
        <authorList>
            <person name="Tassone E.E."/>
        </authorList>
    </citation>
    <scope>NUCLEOTIDE SEQUENCE</scope>
</reference>
<protein>
    <submittedName>
        <fullName evidence="2">Uncharacterized protein</fullName>
    </submittedName>
</protein>
<name>A0A1B6BYS3_9HEMI</name>
<feature type="non-terminal residue" evidence="2">
    <location>
        <position position="1"/>
    </location>
</feature>
<evidence type="ECO:0000313" key="2">
    <source>
        <dbReference type="EMBL" id="JAS06135.1"/>
    </source>
</evidence>
<evidence type="ECO:0000256" key="1">
    <source>
        <dbReference type="SAM" id="MobiDB-lite"/>
    </source>
</evidence>
<proteinExistence type="predicted"/>
<dbReference type="AlphaFoldDB" id="A0A1B6BYS3"/>